<evidence type="ECO:0000313" key="3">
    <source>
        <dbReference type="Proteomes" id="UP000233469"/>
    </source>
</evidence>
<evidence type="ECO:0000259" key="1">
    <source>
        <dbReference type="PROSITE" id="PS50097"/>
    </source>
</evidence>
<dbReference type="PROSITE" id="PS50097">
    <property type="entry name" value="BTB"/>
    <property type="match status" value="1"/>
</dbReference>
<dbReference type="VEuPathDB" id="FungiDB:FUN_022369"/>
<sequence length="282" mass="33109">MTIIFAHIRNFEYLRVPNTIKFINIPDLTELLDNKKNYDFIINVGNNDNGKEFCAHSIILETRSTYFEDALSNGKARKVNNNFILDIPDISVNFYIYGGTINIDHKEAADILNLLIVSFKYSDFTKLQNYWTTTICEQSEILFNATNFTSVGKEGLLSICKNKNWCMEENELWDHIIRWGKAQNTELLKEINNWTTNDFNILEKTIVDFIPNVRFYDISSDNFYHKIMPYCVILPKDLYQDLSRYHLLSNWQPKFNNLRPRENNITIDSKLINDEQAELISS</sequence>
<proteinExistence type="predicted"/>
<dbReference type="Pfam" id="PF00651">
    <property type="entry name" value="BTB"/>
    <property type="match status" value="1"/>
</dbReference>
<dbReference type="VEuPathDB" id="FungiDB:RhiirA1_454622"/>
<dbReference type="EMBL" id="LLXL01000168">
    <property type="protein sequence ID" value="PKK76718.1"/>
    <property type="molecule type" value="Genomic_DNA"/>
</dbReference>
<accession>A0A2N1NS61</accession>
<dbReference type="AlphaFoldDB" id="A0A2N1NS61"/>
<dbReference type="InterPro" id="IPR011333">
    <property type="entry name" value="SKP1/BTB/POZ_sf"/>
</dbReference>
<dbReference type="Proteomes" id="UP000233469">
    <property type="component" value="Unassembled WGS sequence"/>
</dbReference>
<dbReference type="InterPro" id="IPR000210">
    <property type="entry name" value="BTB/POZ_dom"/>
</dbReference>
<dbReference type="CDD" id="cd18186">
    <property type="entry name" value="BTB_POZ_ZBTB_KLHL-like"/>
    <property type="match status" value="1"/>
</dbReference>
<feature type="domain" description="BTB" evidence="1">
    <location>
        <begin position="38"/>
        <end position="115"/>
    </location>
</feature>
<reference evidence="2 3" key="1">
    <citation type="submission" date="2016-04" db="EMBL/GenBank/DDBJ databases">
        <title>Genome analyses suggest a sexual origin of heterokaryosis in a supposedly ancient asexual fungus.</title>
        <authorList>
            <person name="Ropars J."/>
            <person name="Sedzielewska K."/>
            <person name="Noel J."/>
            <person name="Charron P."/>
            <person name="Farinelli L."/>
            <person name="Marton T."/>
            <person name="Kruger M."/>
            <person name="Pelin A."/>
            <person name="Brachmann A."/>
            <person name="Corradi N."/>
        </authorList>
    </citation>
    <scope>NUCLEOTIDE SEQUENCE [LARGE SCALE GENOMIC DNA]</scope>
    <source>
        <strain evidence="2 3">C2</strain>
    </source>
</reference>
<name>A0A2N1NS61_9GLOM</name>
<protein>
    <recommendedName>
        <fullName evidence="1">BTB domain-containing protein</fullName>
    </recommendedName>
</protein>
<dbReference type="VEuPathDB" id="FungiDB:RhiirFUN_025666"/>
<comment type="caution">
    <text evidence="2">The sequence shown here is derived from an EMBL/GenBank/DDBJ whole genome shotgun (WGS) entry which is preliminary data.</text>
</comment>
<dbReference type="Gene3D" id="3.30.710.10">
    <property type="entry name" value="Potassium Channel Kv1.1, Chain A"/>
    <property type="match status" value="1"/>
</dbReference>
<gene>
    <name evidence="2" type="ORF">RhiirC2_844941</name>
</gene>
<reference evidence="2 3" key="2">
    <citation type="submission" date="2017-10" db="EMBL/GenBank/DDBJ databases">
        <title>Extensive intraspecific genome diversity in a model arbuscular mycorrhizal fungus.</title>
        <authorList>
            <person name="Chen E.C.H."/>
            <person name="Morin E."/>
            <person name="Baudet D."/>
            <person name="Noel J."/>
            <person name="Ndikumana S."/>
            <person name="Charron P."/>
            <person name="St-Onge C."/>
            <person name="Giorgi J."/>
            <person name="Grigoriev I.V."/>
            <person name="Roux C."/>
            <person name="Martin F.M."/>
            <person name="Corradi N."/>
        </authorList>
    </citation>
    <scope>NUCLEOTIDE SEQUENCE [LARGE SCALE GENOMIC DNA]</scope>
    <source>
        <strain evidence="2 3">C2</strain>
    </source>
</reference>
<organism evidence="2 3">
    <name type="scientific">Rhizophagus irregularis</name>
    <dbReference type="NCBI Taxonomy" id="588596"/>
    <lineage>
        <taxon>Eukaryota</taxon>
        <taxon>Fungi</taxon>
        <taxon>Fungi incertae sedis</taxon>
        <taxon>Mucoromycota</taxon>
        <taxon>Glomeromycotina</taxon>
        <taxon>Glomeromycetes</taxon>
        <taxon>Glomerales</taxon>
        <taxon>Glomeraceae</taxon>
        <taxon>Rhizophagus</taxon>
    </lineage>
</organism>
<dbReference type="SUPFAM" id="SSF54695">
    <property type="entry name" value="POZ domain"/>
    <property type="match status" value="1"/>
</dbReference>
<evidence type="ECO:0000313" key="2">
    <source>
        <dbReference type="EMBL" id="PKK76718.1"/>
    </source>
</evidence>